<evidence type="ECO:0000256" key="2">
    <source>
        <dbReference type="ARBA" id="ARBA00023125"/>
    </source>
</evidence>
<reference evidence="5 6" key="1">
    <citation type="submission" date="2018-10" db="EMBL/GenBank/DDBJ databases">
        <title>Oceanobacillus sp. YLB-02 draft genome.</title>
        <authorList>
            <person name="Yu L."/>
        </authorList>
    </citation>
    <scope>NUCLEOTIDE SEQUENCE [LARGE SCALE GENOMIC DNA]</scope>
    <source>
        <strain evidence="5 6">YLB-02</strain>
    </source>
</reference>
<keyword evidence="6" id="KW-1185">Reference proteome</keyword>
<dbReference type="SMART" id="SM00345">
    <property type="entry name" value="HTH_GNTR"/>
    <property type="match status" value="1"/>
</dbReference>
<dbReference type="InterPro" id="IPR036390">
    <property type="entry name" value="WH_DNA-bd_sf"/>
</dbReference>
<dbReference type="GO" id="GO:0003700">
    <property type="term" value="F:DNA-binding transcription factor activity"/>
    <property type="evidence" value="ECO:0007669"/>
    <property type="project" value="InterPro"/>
</dbReference>
<evidence type="ECO:0000313" key="6">
    <source>
        <dbReference type="Proteomes" id="UP000270219"/>
    </source>
</evidence>
<dbReference type="Gene3D" id="1.10.10.10">
    <property type="entry name" value="Winged helix-like DNA-binding domain superfamily/Winged helix DNA-binding domain"/>
    <property type="match status" value="1"/>
</dbReference>
<evidence type="ECO:0000256" key="1">
    <source>
        <dbReference type="ARBA" id="ARBA00023015"/>
    </source>
</evidence>
<feature type="domain" description="HTH gntR-type" evidence="4">
    <location>
        <begin position="7"/>
        <end position="75"/>
    </location>
</feature>
<dbReference type="Pfam" id="PF00392">
    <property type="entry name" value="GntR"/>
    <property type="match status" value="1"/>
</dbReference>
<keyword evidence="2" id="KW-0238">DNA-binding</keyword>
<sequence>MTLSSKKKVYQGVLQEIRNFIELNQLNPGDKLPSERELAQTLHAGRSSVREALRALELLGIIETRAGEGTFLSNYRPLQTMEVLASFILREKDIRNDILHSKCLIEKEAAKLACTKINKVDLIKLEEIINDSSSSIKDKHLKLFDYIFGKTENLLLKRIWNLLEDFSTSISKKTYKENFYPALLKLLTNKDLPGIERLFMENTFVNN</sequence>
<dbReference type="InterPro" id="IPR000524">
    <property type="entry name" value="Tscrpt_reg_HTH_GntR"/>
</dbReference>
<dbReference type="PANTHER" id="PTHR43537:SF54">
    <property type="entry name" value="TRANSCRIPTIONAL REGULATOR, GNTR FAMILY"/>
    <property type="match status" value="1"/>
</dbReference>
<dbReference type="PANTHER" id="PTHR43537">
    <property type="entry name" value="TRANSCRIPTIONAL REGULATOR, GNTR FAMILY"/>
    <property type="match status" value="1"/>
</dbReference>
<dbReference type="CDD" id="cd07377">
    <property type="entry name" value="WHTH_GntR"/>
    <property type="match status" value="1"/>
</dbReference>
<dbReference type="InterPro" id="IPR036388">
    <property type="entry name" value="WH-like_DNA-bd_sf"/>
</dbReference>
<dbReference type="GO" id="GO:0003677">
    <property type="term" value="F:DNA binding"/>
    <property type="evidence" value="ECO:0007669"/>
    <property type="project" value="UniProtKB-KW"/>
</dbReference>
<dbReference type="OrthoDB" id="9799482at2"/>
<evidence type="ECO:0000256" key="3">
    <source>
        <dbReference type="ARBA" id="ARBA00023163"/>
    </source>
</evidence>
<dbReference type="RefSeq" id="WP_121520501.1">
    <property type="nucleotide sequence ID" value="NZ_RCHR01000001.1"/>
</dbReference>
<dbReference type="SUPFAM" id="SSF46785">
    <property type="entry name" value="Winged helix' DNA-binding domain"/>
    <property type="match status" value="1"/>
</dbReference>
<dbReference type="PROSITE" id="PS50949">
    <property type="entry name" value="HTH_GNTR"/>
    <property type="match status" value="1"/>
</dbReference>
<dbReference type="Proteomes" id="UP000270219">
    <property type="component" value="Unassembled WGS sequence"/>
</dbReference>
<proteinExistence type="predicted"/>
<keyword evidence="3" id="KW-0804">Transcription</keyword>
<name>A0A498DLG7_9BACI</name>
<dbReference type="AlphaFoldDB" id="A0A498DLG7"/>
<comment type="caution">
    <text evidence="5">The sequence shown here is derived from an EMBL/GenBank/DDBJ whole genome shotgun (WGS) entry which is preliminary data.</text>
</comment>
<dbReference type="EMBL" id="RCHR01000001">
    <property type="protein sequence ID" value="RLL47880.1"/>
    <property type="molecule type" value="Genomic_DNA"/>
</dbReference>
<gene>
    <name evidence="5" type="ORF">D8M04_00955</name>
</gene>
<protein>
    <submittedName>
        <fullName evidence="5">FadR family transcriptional regulator</fullName>
    </submittedName>
</protein>
<evidence type="ECO:0000259" key="4">
    <source>
        <dbReference type="PROSITE" id="PS50949"/>
    </source>
</evidence>
<evidence type="ECO:0000313" key="5">
    <source>
        <dbReference type="EMBL" id="RLL47880.1"/>
    </source>
</evidence>
<organism evidence="5 6">
    <name type="scientific">Oceanobacillus piezotolerans</name>
    <dbReference type="NCBI Taxonomy" id="2448030"/>
    <lineage>
        <taxon>Bacteria</taxon>
        <taxon>Bacillati</taxon>
        <taxon>Bacillota</taxon>
        <taxon>Bacilli</taxon>
        <taxon>Bacillales</taxon>
        <taxon>Bacillaceae</taxon>
        <taxon>Oceanobacillus</taxon>
    </lineage>
</organism>
<dbReference type="PRINTS" id="PR00035">
    <property type="entry name" value="HTHGNTR"/>
</dbReference>
<keyword evidence="1" id="KW-0805">Transcription regulation</keyword>
<accession>A0A498DLG7</accession>